<dbReference type="PANTHER" id="PTHR33993:SF10">
    <property type="entry name" value="CONSERVED PROTEIN"/>
    <property type="match status" value="1"/>
</dbReference>
<dbReference type="InterPro" id="IPR041581">
    <property type="entry name" value="Glyoxalase_6"/>
</dbReference>
<gene>
    <name evidence="3" type="ORF">NMN56_019380</name>
</gene>
<evidence type="ECO:0000256" key="1">
    <source>
        <dbReference type="SAM" id="MobiDB-lite"/>
    </source>
</evidence>
<dbReference type="CDD" id="cd07247">
    <property type="entry name" value="SgaA_N_like"/>
    <property type="match status" value="1"/>
</dbReference>
<dbReference type="Pfam" id="PF18029">
    <property type="entry name" value="Glyoxalase_6"/>
    <property type="match status" value="1"/>
</dbReference>
<dbReference type="RefSeq" id="WP_274046122.1">
    <property type="nucleotide sequence ID" value="NZ_JANCPR020000018.1"/>
</dbReference>
<feature type="domain" description="VOC" evidence="2">
    <location>
        <begin position="12"/>
        <end position="144"/>
    </location>
</feature>
<name>A0ABT6ZYE7_9ACTN</name>
<evidence type="ECO:0000259" key="2">
    <source>
        <dbReference type="PROSITE" id="PS51819"/>
    </source>
</evidence>
<comment type="caution">
    <text evidence="3">The sequence shown here is derived from an EMBL/GenBank/DDBJ whole genome shotgun (WGS) entry which is preliminary data.</text>
</comment>
<dbReference type="SUPFAM" id="SSF54593">
    <property type="entry name" value="Glyoxalase/Bleomycin resistance protein/Dihydroxybiphenyl dioxygenase"/>
    <property type="match status" value="2"/>
</dbReference>
<accession>A0ABT6ZYE7</accession>
<feature type="region of interest" description="Disordered" evidence="1">
    <location>
        <begin position="45"/>
        <end position="64"/>
    </location>
</feature>
<dbReference type="InterPro" id="IPR037523">
    <property type="entry name" value="VOC_core"/>
</dbReference>
<protein>
    <submittedName>
        <fullName evidence="3">VOC family protein</fullName>
    </submittedName>
</protein>
<evidence type="ECO:0000313" key="4">
    <source>
        <dbReference type="Proteomes" id="UP001214441"/>
    </source>
</evidence>
<reference evidence="3 4" key="1">
    <citation type="submission" date="2023-05" db="EMBL/GenBank/DDBJ databases">
        <title>Streptantibioticus silvisoli sp. nov., acidotolerant actinomycetes 1 from pine litter.</title>
        <authorList>
            <person name="Swiecimska M."/>
            <person name="Golinska P."/>
            <person name="Sangal V."/>
            <person name="Wachnowicz B."/>
            <person name="Goodfellow M."/>
        </authorList>
    </citation>
    <scope>NUCLEOTIDE SEQUENCE [LARGE SCALE GENOMIC DNA]</scope>
    <source>
        <strain evidence="3 4">DSM 42109</strain>
    </source>
</reference>
<dbReference type="Proteomes" id="UP001214441">
    <property type="component" value="Unassembled WGS sequence"/>
</dbReference>
<proteinExistence type="predicted"/>
<sequence length="289" mass="29993">MTDSTRQFAEGEPCWAEVTLPDAEVGKRFYGALLGWTFEPARSMEDDGGPLHGTDGGRLPHAADEGGHLAALHGRPVAAVREWSGHGLRAVWRLHLSTADAAAALTRVRDAGGRVVADAVEVPGGGVTAVAADPGGADFGLWEPRGGRTGFVAADEPGAYVWGEVLAREEDREAVDTFYERVFGFGTYPADFGAGSPAEGTDFAVWVPSGAPAGDARAIGGRGTLDVAAFPEAAPHFLTYFSVADCAGTAHTAVRLGGRVHSGPMDTAYGCHAVLADDQGAEFAVMTRS</sequence>
<dbReference type="Gene3D" id="3.10.180.10">
    <property type="entry name" value="2,3-Dihydroxybiphenyl 1,2-Dioxygenase, domain 1"/>
    <property type="match status" value="2"/>
</dbReference>
<dbReference type="PROSITE" id="PS51819">
    <property type="entry name" value="VOC"/>
    <property type="match status" value="1"/>
</dbReference>
<organism evidence="3 4">
    <name type="scientific">Streptomyces iconiensis</name>
    <dbReference type="NCBI Taxonomy" id="1384038"/>
    <lineage>
        <taxon>Bacteria</taxon>
        <taxon>Bacillati</taxon>
        <taxon>Actinomycetota</taxon>
        <taxon>Actinomycetes</taxon>
        <taxon>Kitasatosporales</taxon>
        <taxon>Streptomycetaceae</taxon>
        <taxon>Streptomyces</taxon>
    </lineage>
</organism>
<dbReference type="InterPro" id="IPR052164">
    <property type="entry name" value="Anthracycline_SecMetBiosynth"/>
</dbReference>
<dbReference type="PANTHER" id="PTHR33993">
    <property type="entry name" value="GLYOXALASE-RELATED"/>
    <property type="match status" value="1"/>
</dbReference>
<dbReference type="InterPro" id="IPR029068">
    <property type="entry name" value="Glyas_Bleomycin-R_OHBP_Dase"/>
</dbReference>
<keyword evidence="4" id="KW-1185">Reference proteome</keyword>
<dbReference type="EMBL" id="JANCPR020000018">
    <property type="protein sequence ID" value="MDJ1134093.1"/>
    <property type="molecule type" value="Genomic_DNA"/>
</dbReference>
<evidence type="ECO:0000313" key="3">
    <source>
        <dbReference type="EMBL" id="MDJ1134093.1"/>
    </source>
</evidence>